<dbReference type="Proteomes" id="UP000669903">
    <property type="component" value="Unassembled WGS sequence"/>
</dbReference>
<feature type="non-terminal residue" evidence="8">
    <location>
        <position position="1"/>
    </location>
</feature>
<dbReference type="PANTHER" id="PTHR45677">
    <property type="entry name" value="GLUTAMATE DECARBOXYLASE-RELATED"/>
    <property type="match status" value="1"/>
</dbReference>
<evidence type="ECO:0000256" key="1">
    <source>
        <dbReference type="ARBA" id="ARBA00001933"/>
    </source>
</evidence>
<evidence type="ECO:0000313" key="8">
    <source>
        <dbReference type="EMBL" id="KAG5340006.1"/>
    </source>
</evidence>
<dbReference type="GO" id="GO:0005737">
    <property type="term" value="C:cytoplasm"/>
    <property type="evidence" value="ECO:0007669"/>
    <property type="project" value="TreeGrafter"/>
</dbReference>
<evidence type="ECO:0000256" key="6">
    <source>
        <dbReference type="RuleBase" id="RU000382"/>
    </source>
</evidence>
<keyword evidence="5 6" id="KW-0456">Lyase</keyword>
<keyword evidence="3" id="KW-0210">Decarboxylase</keyword>
<accession>A0A836GFK2</accession>
<gene>
    <name evidence="8" type="primary">Gadl1</name>
    <name evidence="8" type="ORF">G6Z76_0010223</name>
</gene>
<dbReference type="SUPFAM" id="SSF53383">
    <property type="entry name" value="PLP-dependent transferases"/>
    <property type="match status" value="1"/>
</dbReference>
<feature type="non-terminal residue" evidence="8">
    <location>
        <position position="521"/>
    </location>
</feature>
<dbReference type="EMBL" id="JAANIC010003468">
    <property type="protein sequence ID" value="KAG5340006.1"/>
    <property type="molecule type" value="Genomic_DNA"/>
</dbReference>
<reference evidence="8" key="1">
    <citation type="submission" date="2020-03" db="EMBL/GenBank/DDBJ databases">
        <title>Relaxed selection underlies rapid genomic changes in the transitions from sociality to social parasitism in ants.</title>
        <authorList>
            <person name="Bi X."/>
        </authorList>
    </citation>
    <scope>NUCLEOTIDE SEQUENCE</scope>
    <source>
        <strain evidence="8">BGI-DK2014a</strain>
        <tissue evidence="8">Whole body</tissue>
    </source>
</reference>
<protein>
    <submittedName>
        <fullName evidence="8">GADL1 decarboxylase</fullName>
    </submittedName>
</protein>
<evidence type="ECO:0000256" key="7">
    <source>
        <dbReference type="SAM" id="Phobius"/>
    </source>
</evidence>
<keyword evidence="4 6" id="KW-0663">Pyridoxal phosphate</keyword>
<sequence length="521" mass="59973">TQTQYLEQTRNGRDPTRESNLSCLFYYIMLFVMAASNANGVIKLLEKLIKIFKEEQVFDQTDDRPVMQFLPPEALQKEISFSLDNEPASDEQIEDIIRQVIRRSIKTFSPDFHNKLYRGLDEYGLIGSYLTEILNTSIDTYENAPVFTVIENVLIQESLKLMGYPFRSDGIMTPNDTVSIMYAMMAAREASLLQPNIKHGLHRHISLACVTSECGYRSIMTAAHWLGFGTKHVYTVKTDKFGRMDTRNLKKVLKQTSELGIIPFFINVSAGTPVFGAIDPLRKIIKICKEWDMWIHVDARDCGSLMFSKLFRCRLRGIESSSSVTWNPHNMLGAPYQCSMILMQSQFEYGIDSYLRTIVNEEKQYTMMYGSNTNVKSVQNSRKADAMKFWLMWKARGRSGLQQLVEKAMCCAKYLLIKINKTDGFRSVLEQYDSTTVCFWYIPPSMRNADETPFWWKKIYIVTAVIQKRLILNGSLIIDYASLPQSNLGNFFRVMVKCYPLPTRMSMDYILNQIEKAGADL</sequence>
<dbReference type="AlphaFoldDB" id="A0A836GFK2"/>
<keyword evidence="7" id="KW-1133">Transmembrane helix</keyword>
<name>A0A836GFK2_9HYME</name>
<evidence type="ECO:0000256" key="2">
    <source>
        <dbReference type="ARBA" id="ARBA00009533"/>
    </source>
</evidence>
<dbReference type="InterPro" id="IPR002129">
    <property type="entry name" value="PyrdxlP-dep_de-COase"/>
</dbReference>
<evidence type="ECO:0000256" key="3">
    <source>
        <dbReference type="ARBA" id="ARBA00022793"/>
    </source>
</evidence>
<dbReference type="Gene3D" id="3.90.1150.170">
    <property type="match status" value="1"/>
</dbReference>
<dbReference type="PANTHER" id="PTHR45677:SF8">
    <property type="entry name" value="CYSTEINE SULFINIC ACID DECARBOXYLASE"/>
    <property type="match status" value="1"/>
</dbReference>
<keyword evidence="9" id="KW-1185">Reference proteome</keyword>
<feature type="transmembrane region" description="Helical" evidence="7">
    <location>
        <begin position="24"/>
        <end position="45"/>
    </location>
</feature>
<dbReference type="Pfam" id="PF00282">
    <property type="entry name" value="Pyridoxal_deC"/>
    <property type="match status" value="1"/>
</dbReference>
<comment type="similarity">
    <text evidence="2 6">Belongs to the group II decarboxylase family.</text>
</comment>
<comment type="caution">
    <text evidence="8">The sequence shown here is derived from an EMBL/GenBank/DDBJ whole genome shotgun (WGS) entry which is preliminary data.</text>
</comment>
<evidence type="ECO:0000313" key="9">
    <source>
        <dbReference type="Proteomes" id="UP000669903"/>
    </source>
</evidence>
<proteinExistence type="inferred from homology"/>
<dbReference type="GO" id="GO:0016831">
    <property type="term" value="F:carboxy-lyase activity"/>
    <property type="evidence" value="ECO:0007669"/>
    <property type="project" value="UniProtKB-KW"/>
</dbReference>
<dbReference type="InterPro" id="IPR015421">
    <property type="entry name" value="PyrdxlP-dep_Trfase_major"/>
</dbReference>
<dbReference type="Gene3D" id="3.40.640.10">
    <property type="entry name" value="Type I PLP-dependent aspartate aminotransferase-like (Major domain)"/>
    <property type="match status" value="1"/>
</dbReference>
<comment type="cofactor">
    <cofactor evidence="1 6">
        <name>pyridoxal 5'-phosphate</name>
        <dbReference type="ChEBI" id="CHEBI:597326"/>
    </cofactor>
</comment>
<evidence type="ECO:0000256" key="4">
    <source>
        <dbReference type="ARBA" id="ARBA00022898"/>
    </source>
</evidence>
<organism evidence="8 9">
    <name type="scientific">Acromyrmex charruanus</name>
    <dbReference type="NCBI Taxonomy" id="2715315"/>
    <lineage>
        <taxon>Eukaryota</taxon>
        <taxon>Metazoa</taxon>
        <taxon>Ecdysozoa</taxon>
        <taxon>Arthropoda</taxon>
        <taxon>Hexapoda</taxon>
        <taxon>Insecta</taxon>
        <taxon>Pterygota</taxon>
        <taxon>Neoptera</taxon>
        <taxon>Endopterygota</taxon>
        <taxon>Hymenoptera</taxon>
        <taxon>Apocrita</taxon>
        <taxon>Aculeata</taxon>
        <taxon>Formicoidea</taxon>
        <taxon>Formicidae</taxon>
        <taxon>Myrmicinae</taxon>
        <taxon>Acromyrmex</taxon>
    </lineage>
</organism>
<keyword evidence="7" id="KW-0812">Transmembrane</keyword>
<dbReference type="GO" id="GO:0019752">
    <property type="term" value="P:carboxylic acid metabolic process"/>
    <property type="evidence" value="ECO:0007669"/>
    <property type="project" value="InterPro"/>
</dbReference>
<keyword evidence="7" id="KW-0472">Membrane</keyword>
<evidence type="ECO:0000256" key="5">
    <source>
        <dbReference type="ARBA" id="ARBA00023239"/>
    </source>
</evidence>
<dbReference type="GO" id="GO:0030170">
    <property type="term" value="F:pyridoxal phosphate binding"/>
    <property type="evidence" value="ECO:0007669"/>
    <property type="project" value="InterPro"/>
</dbReference>
<dbReference type="InterPro" id="IPR015424">
    <property type="entry name" value="PyrdxlP-dep_Trfase"/>
</dbReference>